<evidence type="ECO:0000313" key="2">
    <source>
        <dbReference type="EMBL" id="GMG35689.1"/>
    </source>
</evidence>
<comment type="caution">
    <text evidence="2">The sequence shown here is derived from an EMBL/GenBank/DDBJ whole genome shotgun (WGS) entry which is preliminary data.</text>
</comment>
<sequence length="186" mass="19031">MSPADDFSKRVISHSPDNQTFLSPGPGSIIPFKMSTITTTTTTTTTAAAAAAAASSSCHAKLYEIPTTDAACAMPMNSTYHTLMTNCCGAASVISYSDCDYYCLAQNQTIGNLAECLIKGSAAGQVWCNTNENATATGTASATGSATGNEKLDPIGSNGVMTSSLATMDVLMLVLVAFGGIAQPFV</sequence>
<organism evidence="2 3">
    <name type="scientific">Aspergillus oryzae</name>
    <name type="common">Yellow koji mold</name>
    <dbReference type="NCBI Taxonomy" id="5062"/>
    <lineage>
        <taxon>Eukaryota</taxon>
        <taxon>Fungi</taxon>
        <taxon>Dikarya</taxon>
        <taxon>Ascomycota</taxon>
        <taxon>Pezizomycotina</taxon>
        <taxon>Eurotiomycetes</taxon>
        <taxon>Eurotiomycetidae</taxon>
        <taxon>Eurotiales</taxon>
        <taxon>Aspergillaceae</taxon>
        <taxon>Aspergillus</taxon>
        <taxon>Aspergillus subgen. Circumdati</taxon>
    </lineage>
</organism>
<dbReference type="EMBL" id="BSYA01000176">
    <property type="protein sequence ID" value="GMG35689.1"/>
    <property type="molecule type" value="Genomic_DNA"/>
</dbReference>
<accession>A0AAN5BW34</accession>
<gene>
    <name evidence="2" type="ORF">Aory04_001087200</name>
</gene>
<protein>
    <submittedName>
        <fullName evidence="2">Unnamed protein product</fullName>
    </submittedName>
</protein>
<name>A0AAN5BW34_ASPOZ</name>
<evidence type="ECO:0000256" key="1">
    <source>
        <dbReference type="SAM" id="MobiDB-lite"/>
    </source>
</evidence>
<dbReference type="Proteomes" id="UP001165205">
    <property type="component" value="Unassembled WGS sequence"/>
</dbReference>
<reference evidence="2" key="1">
    <citation type="submission" date="2023-04" db="EMBL/GenBank/DDBJ databases">
        <title>Aspergillus oryzae NBRC 4228.</title>
        <authorList>
            <person name="Ichikawa N."/>
            <person name="Sato H."/>
            <person name="Tonouchi N."/>
        </authorList>
    </citation>
    <scope>NUCLEOTIDE SEQUENCE</scope>
    <source>
        <strain evidence="2">NBRC 4228</strain>
    </source>
</reference>
<feature type="region of interest" description="Disordered" evidence="1">
    <location>
        <begin position="1"/>
        <end position="26"/>
    </location>
</feature>
<dbReference type="AlphaFoldDB" id="A0AAN5BW34"/>
<proteinExistence type="predicted"/>
<evidence type="ECO:0000313" key="3">
    <source>
        <dbReference type="Proteomes" id="UP001165205"/>
    </source>
</evidence>